<dbReference type="Pfam" id="PF19055">
    <property type="entry name" value="ABC2_membrane_7"/>
    <property type="match status" value="1"/>
</dbReference>
<feature type="region of interest" description="Disordered" evidence="11">
    <location>
        <begin position="714"/>
        <end position="743"/>
    </location>
</feature>
<keyword evidence="8 12" id="KW-1133">Transmembrane helix</keyword>
<evidence type="ECO:0000256" key="5">
    <source>
        <dbReference type="ARBA" id="ARBA00022692"/>
    </source>
</evidence>
<evidence type="ECO:0000256" key="4">
    <source>
        <dbReference type="ARBA" id="ARBA00022475"/>
    </source>
</evidence>
<evidence type="ECO:0000256" key="11">
    <source>
        <dbReference type="SAM" id="MobiDB-lite"/>
    </source>
</evidence>
<feature type="transmembrane region" description="Helical" evidence="12">
    <location>
        <begin position="449"/>
        <end position="469"/>
    </location>
</feature>
<organism evidence="14 15">
    <name type="scientific">Pseudovirgaria hyperparasitica</name>
    <dbReference type="NCBI Taxonomy" id="470096"/>
    <lineage>
        <taxon>Eukaryota</taxon>
        <taxon>Fungi</taxon>
        <taxon>Dikarya</taxon>
        <taxon>Ascomycota</taxon>
        <taxon>Pezizomycotina</taxon>
        <taxon>Dothideomycetes</taxon>
        <taxon>Dothideomycetes incertae sedis</taxon>
        <taxon>Acrospermales</taxon>
        <taxon>Acrospermaceae</taxon>
        <taxon>Pseudovirgaria</taxon>
    </lineage>
</organism>
<evidence type="ECO:0000256" key="2">
    <source>
        <dbReference type="ARBA" id="ARBA00006012"/>
    </source>
</evidence>
<evidence type="ECO:0000256" key="1">
    <source>
        <dbReference type="ARBA" id="ARBA00004651"/>
    </source>
</evidence>
<keyword evidence="4" id="KW-1003">Cell membrane</keyword>
<dbReference type="InterPro" id="IPR034001">
    <property type="entry name" value="ABCG_PDR_1"/>
</dbReference>
<comment type="similarity">
    <text evidence="2">Belongs to the ABC transporter superfamily. ABCG family. PDR (TC 3.A.1.205) subfamily.</text>
</comment>
<dbReference type="InterPro" id="IPR010929">
    <property type="entry name" value="PDR_CDR_ABC"/>
</dbReference>
<dbReference type="Proteomes" id="UP000799437">
    <property type="component" value="Unassembled WGS sequence"/>
</dbReference>
<dbReference type="SUPFAM" id="SSF52540">
    <property type="entry name" value="P-loop containing nucleoside triphosphate hydrolases"/>
    <property type="match status" value="2"/>
</dbReference>
<feature type="compositionally biased region" description="Low complexity" evidence="11">
    <location>
        <begin position="731"/>
        <end position="743"/>
    </location>
</feature>
<evidence type="ECO:0000256" key="6">
    <source>
        <dbReference type="ARBA" id="ARBA00022741"/>
    </source>
</evidence>
<feature type="transmembrane region" description="Helical" evidence="12">
    <location>
        <begin position="1204"/>
        <end position="1227"/>
    </location>
</feature>
<dbReference type="GO" id="GO:0005524">
    <property type="term" value="F:ATP binding"/>
    <property type="evidence" value="ECO:0007669"/>
    <property type="project" value="UniProtKB-KW"/>
</dbReference>
<dbReference type="Pfam" id="PF00005">
    <property type="entry name" value="ABC_tran"/>
    <property type="match status" value="2"/>
</dbReference>
<dbReference type="RefSeq" id="XP_033602909.1">
    <property type="nucleotide sequence ID" value="XM_033742363.1"/>
</dbReference>
<dbReference type="InterPro" id="IPR017871">
    <property type="entry name" value="ABC_transporter-like_CS"/>
</dbReference>
<dbReference type="SMART" id="SM00382">
    <property type="entry name" value="AAA"/>
    <property type="match status" value="2"/>
</dbReference>
<feature type="domain" description="ABC transporter" evidence="13">
    <location>
        <begin position="58"/>
        <end position="311"/>
    </location>
</feature>
<evidence type="ECO:0000256" key="3">
    <source>
        <dbReference type="ARBA" id="ARBA00022448"/>
    </source>
</evidence>
<comment type="subcellular location">
    <subcellularLocation>
        <location evidence="1">Cell membrane</location>
        <topology evidence="1">Multi-pass membrane protein</topology>
    </subcellularLocation>
</comment>
<keyword evidence="15" id="KW-1185">Reference proteome</keyword>
<accession>A0A6A6WC99</accession>
<feature type="transmembrane region" description="Helical" evidence="12">
    <location>
        <begin position="1359"/>
        <end position="1377"/>
    </location>
</feature>
<dbReference type="InterPro" id="IPR034003">
    <property type="entry name" value="ABCG_PDR_2"/>
</dbReference>
<dbReference type="PROSITE" id="PS00211">
    <property type="entry name" value="ABC_TRANSPORTER_1"/>
    <property type="match status" value="1"/>
</dbReference>
<dbReference type="InterPro" id="IPR013525">
    <property type="entry name" value="ABC2_TM"/>
</dbReference>
<dbReference type="FunFam" id="3.40.50.300:FF:001465">
    <property type="entry name" value="ABC multidrug transporter (Eurofung)"/>
    <property type="match status" value="1"/>
</dbReference>
<keyword evidence="9 12" id="KW-0472">Membrane</keyword>
<keyword evidence="6" id="KW-0547">Nucleotide-binding</keyword>
<feature type="transmembrane region" description="Helical" evidence="12">
    <location>
        <begin position="565"/>
        <end position="582"/>
    </location>
</feature>
<dbReference type="InterPro" id="IPR027417">
    <property type="entry name" value="P-loop_NTPase"/>
</dbReference>
<dbReference type="InterPro" id="IPR043926">
    <property type="entry name" value="ABCG_dom"/>
</dbReference>
<reference evidence="14" key="1">
    <citation type="journal article" date="2020" name="Stud. Mycol.">
        <title>101 Dothideomycetes genomes: a test case for predicting lifestyles and emergence of pathogens.</title>
        <authorList>
            <person name="Haridas S."/>
            <person name="Albert R."/>
            <person name="Binder M."/>
            <person name="Bloem J."/>
            <person name="Labutti K."/>
            <person name="Salamov A."/>
            <person name="Andreopoulos B."/>
            <person name="Baker S."/>
            <person name="Barry K."/>
            <person name="Bills G."/>
            <person name="Bluhm B."/>
            <person name="Cannon C."/>
            <person name="Castanera R."/>
            <person name="Culley D."/>
            <person name="Daum C."/>
            <person name="Ezra D."/>
            <person name="Gonzalez J."/>
            <person name="Henrissat B."/>
            <person name="Kuo A."/>
            <person name="Liang C."/>
            <person name="Lipzen A."/>
            <person name="Lutzoni F."/>
            <person name="Magnuson J."/>
            <person name="Mondo S."/>
            <person name="Nolan M."/>
            <person name="Ohm R."/>
            <person name="Pangilinan J."/>
            <person name="Park H.-J."/>
            <person name="Ramirez L."/>
            <person name="Alfaro M."/>
            <person name="Sun H."/>
            <person name="Tritt A."/>
            <person name="Yoshinaga Y."/>
            <person name="Zwiers L.-H."/>
            <person name="Turgeon B."/>
            <person name="Goodwin S."/>
            <person name="Spatafora J."/>
            <person name="Crous P."/>
            <person name="Grigoriev I."/>
        </authorList>
    </citation>
    <scope>NUCLEOTIDE SEQUENCE</scope>
    <source>
        <strain evidence="14">CBS 121739</strain>
    </source>
</reference>
<evidence type="ECO:0000256" key="7">
    <source>
        <dbReference type="ARBA" id="ARBA00022840"/>
    </source>
</evidence>
<evidence type="ECO:0000256" key="10">
    <source>
        <dbReference type="ARBA" id="ARBA00023180"/>
    </source>
</evidence>
<protein>
    <recommendedName>
        <fullName evidence="13">ABC transporter domain-containing protein</fullName>
    </recommendedName>
</protein>
<dbReference type="CDD" id="cd03233">
    <property type="entry name" value="ABCG_PDR_domain1"/>
    <property type="match status" value="1"/>
</dbReference>
<feature type="transmembrane region" description="Helical" evidence="12">
    <location>
        <begin position="1166"/>
        <end position="1192"/>
    </location>
</feature>
<evidence type="ECO:0000313" key="14">
    <source>
        <dbReference type="EMBL" id="KAF2760458.1"/>
    </source>
</evidence>
<dbReference type="GeneID" id="54483417"/>
<keyword evidence="7" id="KW-0067">ATP-binding</keyword>
<dbReference type="FunFam" id="3.40.50.300:FF:000054">
    <property type="entry name" value="ABC multidrug transporter atrF"/>
    <property type="match status" value="1"/>
</dbReference>
<keyword evidence="3" id="KW-0813">Transport</keyword>
<feature type="domain" description="ABC transporter" evidence="13">
    <location>
        <begin position="758"/>
        <end position="1001"/>
    </location>
</feature>
<feature type="transmembrane region" description="Helical" evidence="12">
    <location>
        <begin position="489"/>
        <end position="520"/>
    </location>
</feature>
<feature type="transmembrane region" description="Helical" evidence="12">
    <location>
        <begin position="532"/>
        <end position="553"/>
    </location>
</feature>
<dbReference type="OrthoDB" id="245989at2759"/>
<feature type="compositionally biased region" description="Basic and acidic residues" evidence="11">
    <location>
        <begin position="714"/>
        <end position="730"/>
    </location>
</feature>
<feature type="transmembrane region" description="Helical" evidence="12">
    <location>
        <begin position="1124"/>
        <end position="1145"/>
    </location>
</feature>
<feature type="transmembrane region" description="Helical" evidence="12">
    <location>
        <begin position="1239"/>
        <end position="1264"/>
    </location>
</feature>
<dbReference type="Gene3D" id="3.40.50.300">
    <property type="entry name" value="P-loop containing nucleotide triphosphate hydrolases"/>
    <property type="match status" value="2"/>
</dbReference>
<keyword evidence="10" id="KW-0325">Glycoprotein</keyword>
<dbReference type="GO" id="GO:0140359">
    <property type="term" value="F:ABC-type transporter activity"/>
    <property type="evidence" value="ECO:0007669"/>
    <property type="project" value="InterPro"/>
</dbReference>
<name>A0A6A6WC99_9PEZI</name>
<dbReference type="InterPro" id="IPR003439">
    <property type="entry name" value="ABC_transporter-like_ATP-bd"/>
</dbReference>
<evidence type="ECO:0000256" key="9">
    <source>
        <dbReference type="ARBA" id="ARBA00023136"/>
    </source>
</evidence>
<dbReference type="CDD" id="cd03232">
    <property type="entry name" value="ABCG_PDR_domain2"/>
    <property type="match status" value="1"/>
</dbReference>
<dbReference type="GO" id="GO:0005886">
    <property type="term" value="C:plasma membrane"/>
    <property type="evidence" value="ECO:0007669"/>
    <property type="project" value="UniProtKB-SubCell"/>
</dbReference>
<evidence type="ECO:0000259" key="13">
    <source>
        <dbReference type="PROSITE" id="PS50893"/>
    </source>
</evidence>
<sequence length="1390" mass="154498">MEPEHDVSSEDEEKSGSLDNEIHIPRLHLQPQQLGVTWTNLTVKGVSADSTINENVFSQFNSVQQFKESRKPSPLKTIIDSSHGHVKPGQMLLVVGRPGAGCTTLLKMLSNRRNGYKSIEGEVSFGSMDHKEASNYPGQIVMSSEEEVFFPTLTVSQTMDFATRMKIPTQIPDGQTPEEYRLTQRDHILKLLGIDHTLSTKVGNEFIRGVSGGERKRVSIAECLATRGSIFCMDNSIRGLDASTALEFTRALRALTDILGLTTICTFYQAGNGIFNLFDQVLVLDHGKQIFYGPREQAVPFMQDLGFYFEPSANIGDSLAGVTIPSQRMIRKGYEDRFPRTAEEIRAAYEKSDIKKEMESTYKYPGSQNATQVTQAFKENVLSEKHKSVPKTSGLTVAFLTQVKHCTARQYQILWGDKPTLFIKQVSILIQALLTGSLFYSASADSTGLFIKGGAIFLAALYPALLAMSETTDSFTGRPVLAKHREFAFYHPAAFCIAQIAADIPVLLVLLTHFSLILYFMVGLKMTAGAFFTFYFCLIATSLAFASFFRFIGAAFPNFEAASKVSGFAIAAIATYAGYMIQKPQMHPWFVWIFWINPMSYAFDALLSNEFRGQNIDCAGPNLVPLGQSYTDKANQACTGIRGAPIGATSLTGDEYLGSLSFNPDRIWGNIGVVLAWWVFYTVLTIVFTSRWKSASDGGRSLLVPRETVHLVRERRTGEDIESQAQEKELAGSSTDSSAVPSSANSLNKQLLQNKSVFTWKNLSYTVNTPDGERKLLDDVYGWVKPGMLGALMGSSGAGKTTLMDVLAQRKTDGKITGSILVDGRELSLSFQRSAGYCEQLDVHERMSTVRESLEFAALLRQSRDTPDADKIRYVDSIIDLLELHDIEHTLIGRPGNGLSVEQRKRVTIGVELVSKPEILIFLDEPTSGLDGQAAFGIVRFLRKLADIGQAVLVVIHQPSASLFAQFDTLLLLQKGGRMSYFGDIGENGATVKDYFARHGAPCPDATNPAEHMIDVVSGSLSKTHDWHQVWLDSPEHKRALENLDSLVSDAASKPPGTEDDGHEFAASHWTQTRILMNRMNRALYRDVEYVNNRVFLHIGSALFNGFSFWMIGDSVSDLQLRLFTIFNFIFVAPGVFAQLQPLFLERRDVYEAREKKSKTYSWPAFVTALIVSEIPYLLFSGLLYFVCWYYTVGFPTSSARAGATLLIMLLYEFLYTGMGQFVAAYAPNAIFAALVNPVIIGVLVSFCGVLVPYAQITAFWRYWLYYLDPFNYLMGAMLVFTTWGVDVQCRENEYAIFDPPQNQTCGDYLSEYLLGAGASSRLLDASATQACRVCQYKSGSEYLQGLNLMEYRTGWRNVGIVTLFCFSSYALVYGLMKLRTKATKKAEGK</sequence>
<dbReference type="Pfam" id="PF01061">
    <property type="entry name" value="ABC2_membrane"/>
    <property type="match status" value="2"/>
</dbReference>
<evidence type="ECO:0000313" key="15">
    <source>
        <dbReference type="Proteomes" id="UP000799437"/>
    </source>
</evidence>
<gene>
    <name evidence="14" type="ORF">EJ05DRAFT_450171</name>
</gene>
<dbReference type="PROSITE" id="PS50893">
    <property type="entry name" value="ABC_TRANSPORTER_2"/>
    <property type="match status" value="2"/>
</dbReference>
<keyword evidence="5 12" id="KW-0812">Transmembrane</keyword>
<dbReference type="GO" id="GO:0016887">
    <property type="term" value="F:ATP hydrolysis activity"/>
    <property type="evidence" value="ECO:0007669"/>
    <property type="project" value="InterPro"/>
</dbReference>
<proteinExistence type="inferred from homology"/>
<evidence type="ECO:0000256" key="12">
    <source>
        <dbReference type="SAM" id="Phobius"/>
    </source>
</evidence>
<dbReference type="Pfam" id="PF06422">
    <property type="entry name" value="PDR_CDR"/>
    <property type="match status" value="1"/>
</dbReference>
<feature type="transmembrane region" description="Helical" evidence="12">
    <location>
        <begin position="667"/>
        <end position="688"/>
    </location>
</feature>
<feature type="transmembrane region" description="Helical" evidence="12">
    <location>
        <begin position="1095"/>
        <end position="1112"/>
    </location>
</feature>
<evidence type="ECO:0000256" key="8">
    <source>
        <dbReference type="ARBA" id="ARBA00022989"/>
    </source>
</evidence>
<dbReference type="EMBL" id="ML996568">
    <property type="protein sequence ID" value="KAF2760458.1"/>
    <property type="molecule type" value="Genomic_DNA"/>
</dbReference>
<dbReference type="InterPro" id="IPR003593">
    <property type="entry name" value="AAA+_ATPase"/>
</dbReference>
<dbReference type="PANTHER" id="PTHR19241">
    <property type="entry name" value="ATP-BINDING CASSETTE TRANSPORTER"/>
    <property type="match status" value="1"/>
</dbReference>